<name>A0ABW2CQ18_9ACTN</name>
<keyword evidence="2" id="KW-1185">Reference proteome</keyword>
<sequence length="186" mass="19627">MSRVELRGDLEAAVARALAGPVQAVTEQVAVAAAENAPEGRTWVTHADERVRPSHVAADAQTIPGNLRFQLPNMLYVRKGRGPDGRAVNAAGGWRIVPGAVDLARQPRDPALPIEQRINCRCRVVVDAGAVAAAVRPGAVRVVGTRVAGDVVVAFPRVAESEFPDPEDGGGGWMRAAARTVAARHR</sequence>
<organism evidence="1 2">
    <name type="scientific">Actinomadura yumaensis</name>
    <dbReference type="NCBI Taxonomy" id="111807"/>
    <lineage>
        <taxon>Bacteria</taxon>
        <taxon>Bacillati</taxon>
        <taxon>Actinomycetota</taxon>
        <taxon>Actinomycetes</taxon>
        <taxon>Streptosporangiales</taxon>
        <taxon>Thermomonosporaceae</taxon>
        <taxon>Actinomadura</taxon>
    </lineage>
</organism>
<dbReference type="EMBL" id="JBHSXS010000019">
    <property type="protein sequence ID" value="MFC6883360.1"/>
    <property type="molecule type" value="Genomic_DNA"/>
</dbReference>
<comment type="caution">
    <text evidence="1">The sequence shown here is derived from an EMBL/GenBank/DDBJ whole genome shotgun (WGS) entry which is preliminary data.</text>
</comment>
<evidence type="ECO:0000313" key="2">
    <source>
        <dbReference type="Proteomes" id="UP001596380"/>
    </source>
</evidence>
<proteinExistence type="predicted"/>
<dbReference type="Proteomes" id="UP001596380">
    <property type="component" value="Unassembled WGS sequence"/>
</dbReference>
<gene>
    <name evidence="1" type="ORF">ACFQKB_26625</name>
</gene>
<reference evidence="2" key="1">
    <citation type="journal article" date="2019" name="Int. J. Syst. Evol. Microbiol.">
        <title>The Global Catalogue of Microorganisms (GCM) 10K type strain sequencing project: providing services to taxonomists for standard genome sequencing and annotation.</title>
        <authorList>
            <consortium name="The Broad Institute Genomics Platform"/>
            <consortium name="The Broad Institute Genome Sequencing Center for Infectious Disease"/>
            <person name="Wu L."/>
            <person name="Ma J."/>
        </authorList>
    </citation>
    <scope>NUCLEOTIDE SEQUENCE [LARGE SCALE GENOMIC DNA]</scope>
    <source>
        <strain evidence="2">JCM 3369</strain>
    </source>
</reference>
<accession>A0ABW2CQ18</accession>
<dbReference type="RefSeq" id="WP_378050147.1">
    <property type="nucleotide sequence ID" value="NZ_JBHSXE010000002.1"/>
</dbReference>
<evidence type="ECO:0000313" key="1">
    <source>
        <dbReference type="EMBL" id="MFC6883360.1"/>
    </source>
</evidence>
<protein>
    <submittedName>
        <fullName evidence="1">Uncharacterized protein</fullName>
    </submittedName>
</protein>